<dbReference type="Pfam" id="PF00379">
    <property type="entry name" value="Chitin_bind_4"/>
    <property type="match status" value="1"/>
</dbReference>
<evidence type="ECO:0000256" key="4">
    <source>
        <dbReference type="SAM" id="SignalP"/>
    </source>
</evidence>
<feature type="chain" id="PRO_5025028862" description="Cuticle protein" evidence="4">
    <location>
        <begin position="20"/>
        <end position="208"/>
    </location>
</feature>
<dbReference type="GO" id="GO:0031012">
    <property type="term" value="C:extracellular matrix"/>
    <property type="evidence" value="ECO:0007669"/>
    <property type="project" value="TreeGrafter"/>
</dbReference>
<evidence type="ECO:0000256" key="3">
    <source>
        <dbReference type="SAM" id="MobiDB-lite"/>
    </source>
</evidence>
<accession>A0A653CDZ5</accession>
<evidence type="ECO:0000313" key="6">
    <source>
        <dbReference type="Proteomes" id="UP000410492"/>
    </source>
</evidence>
<dbReference type="PROSITE" id="PS51155">
    <property type="entry name" value="CHIT_BIND_RR_2"/>
    <property type="match status" value="1"/>
</dbReference>
<dbReference type="InterPro" id="IPR051217">
    <property type="entry name" value="Insect_Cuticle_Struc_Prot"/>
</dbReference>
<gene>
    <name evidence="5" type="ORF">CALMAC_LOCUS8330</name>
</gene>
<name>A0A653CDZ5_CALMS</name>
<keyword evidence="6" id="KW-1185">Reference proteome</keyword>
<dbReference type="PANTHER" id="PTHR12236:SF14">
    <property type="entry name" value="CUTICULAR PROTEIN 66CB"/>
    <property type="match status" value="1"/>
</dbReference>
<protein>
    <recommendedName>
        <fullName evidence="7">Cuticle protein</fullName>
    </recommendedName>
</protein>
<dbReference type="OrthoDB" id="6348134at2759"/>
<dbReference type="PANTHER" id="PTHR12236">
    <property type="entry name" value="STRUCTURAL CONTITUENT OF CUTICLE"/>
    <property type="match status" value="1"/>
</dbReference>
<dbReference type="AlphaFoldDB" id="A0A653CDZ5"/>
<evidence type="ECO:0000256" key="2">
    <source>
        <dbReference type="PROSITE-ProRule" id="PRU00497"/>
    </source>
</evidence>
<dbReference type="InterPro" id="IPR031311">
    <property type="entry name" value="CHIT_BIND_RR_consensus"/>
</dbReference>
<dbReference type="EMBL" id="CAACVG010007573">
    <property type="protein sequence ID" value="VEN46131.1"/>
    <property type="molecule type" value="Genomic_DNA"/>
</dbReference>
<reference evidence="5 6" key="1">
    <citation type="submission" date="2019-01" db="EMBL/GenBank/DDBJ databases">
        <authorList>
            <person name="Sayadi A."/>
        </authorList>
    </citation>
    <scope>NUCLEOTIDE SEQUENCE [LARGE SCALE GENOMIC DNA]</scope>
</reference>
<evidence type="ECO:0000313" key="5">
    <source>
        <dbReference type="EMBL" id="VEN46131.1"/>
    </source>
</evidence>
<keyword evidence="4" id="KW-0732">Signal</keyword>
<sequence>MFYVNKVMLLASLAFLVESRIIYQNTHQEHGEGVGQDQYDHQHYGGEGSKDTERQYVQPHEEHHHLDVEQHSDHQLYHHHAHVPKEEHIVDYYAPPKYTFKYGVSDHHTGDIKSAHEERDGDVVKGQYSLVEPDGSIRTVKYTADKHSGFNAIVHKTEPSKHIQLEHHEQPEYHHHHAQEPEYQHQAIYQHQEAGDAHHAYAQEYEHS</sequence>
<dbReference type="GO" id="GO:0042302">
    <property type="term" value="F:structural constituent of cuticle"/>
    <property type="evidence" value="ECO:0007669"/>
    <property type="project" value="UniProtKB-UniRule"/>
</dbReference>
<evidence type="ECO:0008006" key="7">
    <source>
        <dbReference type="Google" id="ProtNLM"/>
    </source>
</evidence>
<organism evidence="5 6">
    <name type="scientific">Callosobruchus maculatus</name>
    <name type="common">Southern cowpea weevil</name>
    <name type="synonym">Pulse bruchid</name>
    <dbReference type="NCBI Taxonomy" id="64391"/>
    <lineage>
        <taxon>Eukaryota</taxon>
        <taxon>Metazoa</taxon>
        <taxon>Ecdysozoa</taxon>
        <taxon>Arthropoda</taxon>
        <taxon>Hexapoda</taxon>
        <taxon>Insecta</taxon>
        <taxon>Pterygota</taxon>
        <taxon>Neoptera</taxon>
        <taxon>Endopterygota</taxon>
        <taxon>Coleoptera</taxon>
        <taxon>Polyphaga</taxon>
        <taxon>Cucujiformia</taxon>
        <taxon>Chrysomeloidea</taxon>
        <taxon>Chrysomelidae</taxon>
        <taxon>Bruchinae</taxon>
        <taxon>Bruchini</taxon>
        <taxon>Callosobruchus</taxon>
    </lineage>
</organism>
<dbReference type="GO" id="GO:0005615">
    <property type="term" value="C:extracellular space"/>
    <property type="evidence" value="ECO:0007669"/>
    <property type="project" value="TreeGrafter"/>
</dbReference>
<feature type="signal peptide" evidence="4">
    <location>
        <begin position="1"/>
        <end position="19"/>
    </location>
</feature>
<feature type="region of interest" description="Disordered" evidence="3">
    <location>
        <begin position="31"/>
        <end position="53"/>
    </location>
</feature>
<dbReference type="Proteomes" id="UP000410492">
    <property type="component" value="Unassembled WGS sequence"/>
</dbReference>
<dbReference type="InterPro" id="IPR000618">
    <property type="entry name" value="Insect_cuticle"/>
</dbReference>
<proteinExistence type="predicted"/>
<keyword evidence="1 2" id="KW-0193">Cuticle</keyword>
<evidence type="ECO:0000256" key="1">
    <source>
        <dbReference type="ARBA" id="ARBA00022460"/>
    </source>
</evidence>
<dbReference type="PRINTS" id="PR00947">
    <property type="entry name" value="CUTICLE"/>
</dbReference>
<dbReference type="PROSITE" id="PS00233">
    <property type="entry name" value="CHIT_BIND_RR_1"/>
    <property type="match status" value="1"/>
</dbReference>